<protein>
    <submittedName>
        <fullName evidence="2">Uncharacterized protein</fullName>
    </submittedName>
</protein>
<name>A0ABM8ZCJ6_9LACO</name>
<keyword evidence="1" id="KW-1133">Transmembrane helix</keyword>
<evidence type="ECO:0000256" key="1">
    <source>
        <dbReference type="SAM" id="Phobius"/>
    </source>
</evidence>
<keyword evidence="1" id="KW-0812">Transmembrane</keyword>
<accession>A0ABM8ZCJ6</accession>
<reference evidence="2 3" key="1">
    <citation type="submission" date="2021-11" db="EMBL/GenBank/DDBJ databases">
        <authorList>
            <person name="Depoorter E."/>
        </authorList>
    </citation>
    <scope>NUCLEOTIDE SEQUENCE [LARGE SCALE GENOMIC DNA]</scope>
    <source>
        <strain evidence="2 3">LMG 24286</strain>
    </source>
</reference>
<dbReference type="EMBL" id="CAKKNT010000031">
    <property type="protein sequence ID" value="CAH0419297.1"/>
    <property type="molecule type" value="Genomic_DNA"/>
</dbReference>
<evidence type="ECO:0000313" key="3">
    <source>
        <dbReference type="Proteomes" id="UP000789719"/>
    </source>
</evidence>
<keyword evidence="3" id="KW-1185">Reference proteome</keyword>
<dbReference type="Proteomes" id="UP000789719">
    <property type="component" value="Unassembled WGS sequence"/>
</dbReference>
<feature type="transmembrane region" description="Helical" evidence="1">
    <location>
        <begin position="67"/>
        <end position="86"/>
    </location>
</feature>
<proteinExistence type="predicted"/>
<keyword evidence="1" id="KW-0472">Membrane</keyword>
<evidence type="ECO:0000313" key="2">
    <source>
        <dbReference type="EMBL" id="CAH0419297.1"/>
    </source>
</evidence>
<gene>
    <name evidence="2" type="ORF">WGH24286_01745</name>
</gene>
<dbReference type="RefSeq" id="WP_230099335.1">
    <property type="nucleotide sequence ID" value="NZ_CAKKNT010000031.1"/>
</dbReference>
<comment type="caution">
    <text evidence="2">The sequence shown here is derived from an EMBL/GenBank/DDBJ whole genome shotgun (WGS) entry which is preliminary data.</text>
</comment>
<sequence>MTKLLKFLGVLGVIISIFTGMLISNQVVNVQADTVLTAVNAARQEQHMGDNRKSVGQADKNNYFERYGLYMLVGAIISILLMFEYVEHRQRI</sequence>
<feature type="transmembrane region" description="Helical" evidence="1">
    <location>
        <begin position="7"/>
        <end position="28"/>
    </location>
</feature>
<organism evidence="2 3">
    <name type="scientific">Periweissella ghanensis</name>
    <dbReference type="NCBI Taxonomy" id="467997"/>
    <lineage>
        <taxon>Bacteria</taxon>
        <taxon>Bacillati</taxon>
        <taxon>Bacillota</taxon>
        <taxon>Bacilli</taxon>
        <taxon>Lactobacillales</taxon>
        <taxon>Lactobacillaceae</taxon>
        <taxon>Periweissella</taxon>
    </lineage>
</organism>